<dbReference type="Pfam" id="PF02653">
    <property type="entry name" value="BPD_transp_2"/>
    <property type="match status" value="1"/>
</dbReference>
<name>A0A6J6TXZ7_9ZZZZ</name>
<feature type="transmembrane region" description="Helical" evidence="6">
    <location>
        <begin position="286"/>
        <end position="311"/>
    </location>
</feature>
<evidence type="ECO:0000256" key="2">
    <source>
        <dbReference type="ARBA" id="ARBA00022475"/>
    </source>
</evidence>
<evidence type="ECO:0000313" key="8">
    <source>
        <dbReference type="EMBL" id="CAB4678539.1"/>
    </source>
</evidence>
<dbReference type="EMBL" id="CAFAZW010000003">
    <property type="protein sequence ID" value="CAB4840234.1"/>
    <property type="molecule type" value="Genomic_DNA"/>
</dbReference>
<dbReference type="PANTHER" id="PTHR47089:SF1">
    <property type="entry name" value="GUANOSINE ABC TRANSPORTER PERMEASE PROTEIN NUPP"/>
    <property type="match status" value="1"/>
</dbReference>
<evidence type="ECO:0000256" key="5">
    <source>
        <dbReference type="ARBA" id="ARBA00023136"/>
    </source>
</evidence>
<keyword evidence="3 6" id="KW-0812">Transmembrane</keyword>
<evidence type="ECO:0000313" key="9">
    <source>
        <dbReference type="EMBL" id="CAB4737154.1"/>
    </source>
</evidence>
<dbReference type="EMBL" id="CAFBQY010000009">
    <property type="protein sequence ID" value="CAB5073899.1"/>
    <property type="molecule type" value="Genomic_DNA"/>
</dbReference>
<proteinExistence type="predicted"/>
<dbReference type="GO" id="GO:0005886">
    <property type="term" value="C:plasma membrane"/>
    <property type="evidence" value="ECO:0007669"/>
    <property type="project" value="UniProtKB-SubCell"/>
</dbReference>
<evidence type="ECO:0000256" key="3">
    <source>
        <dbReference type="ARBA" id="ARBA00022692"/>
    </source>
</evidence>
<evidence type="ECO:0000313" key="10">
    <source>
        <dbReference type="EMBL" id="CAB4751584.1"/>
    </source>
</evidence>
<evidence type="ECO:0000313" key="13">
    <source>
        <dbReference type="EMBL" id="CAB4953976.1"/>
    </source>
</evidence>
<keyword evidence="2" id="KW-1003">Cell membrane</keyword>
<dbReference type="EMBL" id="CAEZXC010000052">
    <property type="protein sequence ID" value="CAB4678539.1"/>
    <property type="molecule type" value="Genomic_DNA"/>
</dbReference>
<feature type="transmembrane region" description="Helical" evidence="6">
    <location>
        <begin position="104"/>
        <end position="122"/>
    </location>
</feature>
<evidence type="ECO:0000313" key="11">
    <source>
        <dbReference type="EMBL" id="CAB4805181.1"/>
    </source>
</evidence>
<dbReference type="EMBL" id="CAFBOO010000010">
    <property type="protein sequence ID" value="CAB4991066.1"/>
    <property type="molecule type" value="Genomic_DNA"/>
</dbReference>
<dbReference type="EMBL" id="CAEZYT010000039">
    <property type="protein sequence ID" value="CAB4737154.1"/>
    <property type="molecule type" value="Genomic_DNA"/>
</dbReference>
<dbReference type="GO" id="GO:0022857">
    <property type="term" value="F:transmembrane transporter activity"/>
    <property type="evidence" value="ECO:0007669"/>
    <property type="project" value="InterPro"/>
</dbReference>
<feature type="transmembrane region" description="Helical" evidence="6">
    <location>
        <begin position="252"/>
        <end position="274"/>
    </location>
</feature>
<evidence type="ECO:0000256" key="6">
    <source>
        <dbReference type="SAM" id="Phobius"/>
    </source>
</evidence>
<comment type="subcellular location">
    <subcellularLocation>
        <location evidence="1">Cell membrane</location>
        <topology evidence="1">Multi-pass membrane protein</topology>
    </subcellularLocation>
</comment>
<organism evidence="10">
    <name type="scientific">freshwater metagenome</name>
    <dbReference type="NCBI Taxonomy" id="449393"/>
    <lineage>
        <taxon>unclassified sequences</taxon>
        <taxon>metagenomes</taxon>
        <taxon>ecological metagenomes</taxon>
    </lineage>
</organism>
<evidence type="ECO:0000313" key="7">
    <source>
        <dbReference type="EMBL" id="CAB4598316.1"/>
    </source>
</evidence>
<dbReference type="EMBL" id="CAEZZH010000004">
    <property type="protein sequence ID" value="CAB4751584.1"/>
    <property type="molecule type" value="Genomic_DNA"/>
</dbReference>
<dbReference type="CDD" id="cd06580">
    <property type="entry name" value="TM_PBP1_transp_TpRbsC_like"/>
    <property type="match status" value="1"/>
</dbReference>
<feature type="transmembrane region" description="Helical" evidence="6">
    <location>
        <begin position="198"/>
        <end position="222"/>
    </location>
</feature>
<accession>A0A6J6TXZ7</accession>
<feature type="transmembrane region" description="Helical" evidence="6">
    <location>
        <begin position="129"/>
        <end position="151"/>
    </location>
</feature>
<feature type="transmembrane region" description="Helical" evidence="6">
    <location>
        <begin position="27"/>
        <end position="47"/>
    </location>
</feature>
<gene>
    <name evidence="7" type="ORF">UFOPK1824_00509</name>
    <name evidence="8" type="ORF">UFOPK2340_00941</name>
    <name evidence="9" type="ORF">UFOPK2772_00752</name>
    <name evidence="10" type="ORF">UFOPK2850_00440</name>
    <name evidence="11" type="ORF">UFOPK3027_00919</name>
    <name evidence="12" type="ORF">UFOPK3256_00312</name>
    <name evidence="13" type="ORF">UFOPK3827_00747</name>
    <name evidence="14" type="ORF">UFOPK3982_01162</name>
    <name evidence="15" type="ORF">UFOPK4120_00580</name>
    <name evidence="16" type="ORF">UFOPK4404_00942</name>
</gene>
<evidence type="ECO:0000256" key="1">
    <source>
        <dbReference type="ARBA" id="ARBA00004651"/>
    </source>
</evidence>
<evidence type="ECO:0000313" key="16">
    <source>
        <dbReference type="EMBL" id="CAB5073899.1"/>
    </source>
</evidence>
<dbReference type="EMBL" id="CAFBNM010000006">
    <property type="protein sequence ID" value="CAB4953976.1"/>
    <property type="molecule type" value="Genomic_DNA"/>
</dbReference>
<reference evidence="10" key="1">
    <citation type="submission" date="2020-05" db="EMBL/GenBank/DDBJ databases">
        <authorList>
            <person name="Chiriac C."/>
            <person name="Salcher M."/>
            <person name="Ghai R."/>
            <person name="Kavagutti S V."/>
        </authorList>
    </citation>
    <scope>NUCLEOTIDE SEQUENCE</scope>
</reference>
<dbReference type="AlphaFoldDB" id="A0A6J6TXZ7"/>
<dbReference type="EMBL" id="CAFAAN010000007">
    <property type="protein sequence ID" value="CAB4805181.1"/>
    <property type="molecule type" value="Genomic_DNA"/>
</dbReference>
<keyword evidence="5 6" id="KW-0472">Membrane</keyword>
<evidence type="ECO:0000313" key="14">
    <source>
        <dbReference type="EMBL" id="CAB4991066.1"/>
    </source>
</evidence>
<dbReference type="PANTHER" id="PTHR47089">
    <property type="entry name" value="ABC TRANSPORTER, PERMEASE PROTEIN"/>
    <property type="match status" value="1"/>
</dbReference>
<protein>
    <submittedName>
        <fullName evidence="10">Unannotated protein</fullName>
    </submittedName>
</protein>
<evidence type="ECO:0000313" key="15">
    <source>
        <dbReference type="EMBL" id="CAB5016550.1"/>
    </source>
</evidence>
<keyword evidence="4 6" id="KW-1133">Transmembrane helix</keyword>
<sequence length="366" mass="38446">MSETNVDKKVVKNQSEESRKKFDVGSWLIPIVAVLVAMLLAAILIKLQGLNPITAYKSLFKTAFGSIEGLGVTLGKSTPLVLSGLAVAVGLRAGLFNIGAQGQLLSGALAAAWAGVTFDGLPGYIHIPIALVIGAFFGSVVAGISGFLKAYRGVHEVITTIMLNSIVMAVADYLASGKLREPDQFLTRTSEIAESAKLPIYGNLPSGFFMAVVLAISIWWILGRTTSGFRIETVGRNRHAAWYAGIPVKRTVISAMLISGSIAGLGGAVETLGITYRYAPAFNLGLGFDGITIALLGRVHPIGIIPGAVLIGGMRAGAANMQFDSGVAPELVDLLMALILLLVTAPLITRFFKNSSNKSMTSGWGN</sequence>
<dbReference type="EMBL" id="CAFBPO010000005">
    <property type="protein sequence ID" value="CAB5016550.1"/>
    <property type="molecule type" value="Genomic_DNA"/>
</dbReference>
<evidence type="ECO:0000313" key="12">
    <source>
        <dbReference type="EMBL" id="CAB4840234.1"/>
    </source>
</evidence>
<dbReference type="InterPro" id="IPR001851">
    <property type="entry name" value="ABC_transp_permease"/>
</dbReference>
<feature type="transmembrane region" description="Helical" evidence="6">
    <location>
        <begin position="331"/>
        <end position="352"/>
    </location>
</feature>
<feature type="transmembrane region" description="Helical" evidence="6">
    <location>
        <begin position="157"/>
        <end position="177"/>
    </location>
</feature>
<evidence type="ECO:0000256" key="4">
    <source>
        <dbReference type="ARBA" id="ARBA00022989"/>
    </source>
</evidence>
<dbReference type="EMBL" id="CAEZUM010000024">
    <property type="protein sequence ID" value="CAB4598316.1"/>
    <property type="molecule type" value="Genomic_DNA"/>
</dbReference>